<proteinExistence type="predicted"/>
<organism evidence="2 3">
    <name type="scientific">Drosophila yakuba</name>
    <name type="common">Fruit fly</name>
    <dbReference type="NCBI Taxonomy" id="7245"/>
    <lineage>
        <taxon>Eukaryota</taxon>
        <taxon>Metazoa</taxon>
        <taxon>Ecdysozoa</taxon>
        <taxon>Arthropoda</taxon>
        <taxon>Hexapoda</taxon>
        <taxon>Insecta</taxon>
        <taxon>Pterygota</taxon>
        <taxon>Neoptera</taxon>
        <taxon>Endopterygota</taxon>
        <taxon>Diptera</taxon>
        <taxon>Brachycera</taxon>
        <taxon>Muscomorpha</taxon>
        <taxon>Ephydroidea</taxon>
        <taxon>Drosophilidae</taxon>
        <taxon>Drosophila</taxon>
        <taxon>Sophophora</taxon>
    </lineage>
</organism>
<sequence length="143" mass="16130">MQLLLSNTAKFYKNKCKCASCIIDPFITSTTTNATYVNNLRKVKSYESDPDERNLERQRKELSLAAAEAMSTRSDSQDNDNFDNDTNVFEHSHMPCKPTIDTAPVGTLQPYLQETLTAGKAAEDPQQVTEEKELLGPRIHYPE</sequence>
<feature type="region of interest" description="Disordered" evidence="1">
    <location>
        <begin position="118"/>
        <end position="143"/>
    </location>
</feature>
<evidence type="ECO:0000313" key="3">
    <source>
        <dbReference type="Proteomes" id="UP000002282"/>
    </source>
</evidence>
<evidence type="ECO:0000313" key="2">
    <source>
        <dbReference type="EMBL" id="KRK05024.1"/>
    </source>
</evidence>
<accession>A0A0R1E708</accession>
<gene>
    <name evidence="2" type="primary">Dyak\GE28937</name>
    <name evidence="2" type="synonym">GE28937</name>
    <name evidence="2" type="ORF">Dyak_GE28937</name>
</gene>
<dbReference type="AlphaFoldDB" id="A0A0R1E708"/>
<dbReference type="KEGG" id="dya:Dyak_GE28937"/>
<keyword evidence="3" id="KW-1185">Reference proteome</keyword>
<evidence type="ECO:0000256" key="1">
    <source>
        <dbReference type="SAM" id="MobiDB-lite"/>
    </source>
</evidence>
<name>A0A0R1E708_DROYA</name>
<feature type="region of interest" description="Disordered" evidence="1">
    <location>
        <begin position="65"/>
        <end position="95"/>
    </location>
</feature>
<reference evidence="2 3" key="1">
    <citation type="journal article" date="2007" name="Nature">
        <title>Evolution of genes and genomes on the Drosophila phylogeny.</title>
        <authorList>
            <consortium name="Drosophila 12 Genomes Consortium"/>
            <person name="Clark A.G."/>
            <person name="Eisen M.B."/>
            <person name="Smith D.R."/>
            <person name="Bergman C.M."/>
            <person name="Oliver B."/>
            <person name="Markow T.A."/>
            <person name="Kaufman T.C."/>
            <person name="Kellis M."/>
            <person name="Gelbart W."/>
            <person name="Iyer V.N."/>
            <person name="Pollard D.A."/>
            <person name="Sackton T.B."/>
            <person name="Larracuente A.M."/>
            <person name="Singh N.D."/>
            <person name="Abad J.P."/>
            <person name="Abt D.N."/>
            <person name="Adryan B."/>
            <person name="Aguade M."/>
            <person name="Akashi H."/>
            <person name="Anderson W.W."/>
            <person name="Aquadro C.F."/>
            <person name="Ardell D.H."/>
            <person name="Arguello R."/>
            <person name="Artieri C.G."/>
            <person name="Barbash D.A."/>
            <person name="Barker D."/>
            <person name="Barsanti P."/>
            <person name="Batterham P."/>
            <person name="Batzoglou S."/>
            <person name="Begun D."/>
            <person name="Bhutkar A."/>
            <person name="Blanco E."/>
            <person name="Bosak S.A."/>
            <person name="Bradley R.K."/>
            <person name="Brand A.D."/>
            <person name="Brent M.R."/>
            <person name="Brooks A.N."/>
            <person name="Brown R.H."/>
            <person name="Butlin R.K."/>
            <person name="Caggese C."/>
            <person name="Calvi B.R."/>
            <person name="Bernardo de Carvalho A."/>
            <person name="Caspi A."/>
            <person name="Castrezana S."/>
            <person name="Celniker S.E."/>
            <person name="Chang J.L."/>
            <person name="Chapple C."/>
            <person name="Chatterji S."/>
            <person name="Chinwalla A."/>
            <person name="Civetta A."/>
            <person name="Clifton S.W."/>
            <person name="Comeron J.M."/>
            <person name="Costello J.C."/>
            <person name="Coyne J.A."/>
            <person name="Daub J."/>
            <person name="David R.G."/>
            <person name="Delcher A.L."/>
            <person name="Delehaunty K."/>
            <person name="Do C.B."/>
            <person name="Ebling H."/>
            <person name="Edwards K."/>
            <person name="Eickbush T."/>
            <person name="Evans J.D."/>
            <person name="Filipski A."/>
            <person name="Findeiss S."/>
            <person name="Freyhult E."/>
            <person name="Fulton L."/>
            <person name="Fulton R."/>
            <person name="Garcia A.C."/>
            <person name="Gardiner A."/>
            <person name="Garfield D.A."/>
            <person name="Garvin B.E."/>
            <person name="Gibson G."/>
            <person name="Gilbert D."/>
            <person name="Gnerre S."/>
            <person name="Godfrey J."/>
            <person name="Good R."/>
            <person name="Gotea V."/>
            <person name="Gravely B."/>
            <person name="Greenberg A.J."/>
            <person name="Griffiths-Jones S."/>
            <person name="Gross S."/>
            <person name="Guigo R."/>
            <person name="Gustafson E.A."/>
            <person name="Haerty W."/>
            <person name="Hahn M.W."/>
            <person name="Halligan D.L."/>
            <person name="Halpern A.L."/>
            <person name="Halter G.M."/>
            <person name="Han M.V."/>
            <person name="Heger A."/>
            <person name="Hillier L."/>
            <person name="Hinrichs A.S."/>
            <person name="Holmes I."/>
            <person name="Hoskins R.A."/>
            <person name="Hubisz M.J."/>
            <person name="Hultmark D."/>
            <person name="Huntley M.A."/>
            <person name="Jaffe D.B."/>
            <person name="Jagadeeshan S."/>
            <person name="Jeck W.R."/>
            <person name="Johnson J."/>
            <person name="Jones C.D."/>
            <person name="Jordan W.C."/>
            <person name="Karpen G.H."/>
            <person name="Kataoka E."/>
            <person name="Keightley P.D."/>
            <person name="Kheradpour P."/>
            <person name="Kirkness E.F."/>
            <person name="Koerich L.B."/>
            <person name="Kristiansen K."/>
            <person name="Kudrna D."/>
            <person name="Kulathinal R.J."/>
            <person name="Kumar S."/>
            <person name="Kwok R."/>
            <person name="Lander E."/>
            <person name="Langley C.H."/>
            <person name="Lapoint R."/>
            <person name="Lazzaro B.P."/>
            <person name="Lee S.J."/>
            <person name="Levesque L."/>
            <person name="Li R."/>
            <person name="Lin C.F."/>
            <person name="Lin M.F."/>
            <person name="Lindblad-Toh K."/>
            <person name="Llopart A."/>
            <person name="Long M."/>
            <person name="Low L."/>
            <person name="Lozovsky E."/>
            <person name="Lu J."/>
            <person name="Luo M."/>
            <person name="Machado C.A."/>
            <person name="Makalowski W."/>
            <person name="Marzo M."/>
            <person name="Matsuda M."/>
            <person name="Matzkin L."/>
            <person name="McAllister B."/>
            <person name="McBride C.S."/>
            <person name="McKernan B."/>
            <person name="McKernan K."/>
            <person name="Mendez-Lago M."/>
            <person name="Minx P."/>
            <person name="Mollenhauer M.U."/>
            <person name="Montooth K."/>
            <person name="Mount S.M."/>
            <person name="Mu X."/>
            <person name="Myers E."/>
            <person name="Negre B."/>
            <person name="Newfeld S."/>
            <person name="Nielsen R."/>
            <person name="Noor M.A."/>
            <person name="O'Grady P."/>
            <person name="Pachter L."/>
            <person name="Papaceit M."/>
            <person name="Parisi M.J."/>
            <person name="Parisi M."/>
            <person name="Parts L."/>
            <person name="Pedersen J.S."/>
            <person name="Pesole G."/>
            <person name="Phillippy A.M."/>
            <person name="Ponting C.P."/>
            <person name="Pop M."/>
            <person name="Porcelli D."/>
            <person name="Powell J.R."/>
            <person name="Prohaska S."/>
            <person name="Pruitt K."/>
            <person name="Puig M."/>
            <person name="Quesneville H."/>
            <person name="Ram K.R."/>
            <person name="Rand D."/>
            <person name="Rasmussen M.D."/>
            <person name="Reed L.K."/>
            <person name="Reenan R."/>
            <person name="Reily A."/>
            <person name="Remington K.A."/>
            <person name="Rieger T.T."/>
            <person name="Ritchie M.G."/>
            <person name="Robin C."/>
            <person name="Rogers Y.H."/>
            <person name="Rohde C."/>
            <person name="Rozas J."/>
            <person name="Rubenfield M.J."/>
            <person name="Ruiz A."/>
            <person name="Russo S."/>
            <person name="Salzberg S.L."/>
            <person name="Sanchez-Gracia A."/>
            <person name="Saranga D.J."/>
            <person name="Sato H."/>
            <person name="Schaeffer S.W."/>
            <person name="Schatz M.C."/>
            <person name="Schlenke T."/>
            <person name="Schwartz R."/>
            <person name="Segarra C."/>
            <person name="Singh R.S."/>
            <person name="Sirot L."/>
            <person name="Sirota M."/>
            <person name="Sisneros N.B."/>
            <person name="Smith C.D."/>
            <person name="Smith T.F."/>
            <person name="Spieth J."/>
            <person name="Stage D.E."/>
            <person name="Stark A."/>
            <person name="Stephan W."/>
            <person name="Strausberg R.L."/>
            <person name="Strempel S."/>
            <person name="Sturgill D."/>
            <person name="Sutton G."/>
            <person name="Sutton G.G."/>
            <person name="Tao W."/>
            <person name="Teichmann S."/>
            <person name="Tobari Y.N."/>
            <person name="Tomimura Y."/>
            <person name="Tsolas J.M."/>
            <person name="Valente V.L."/>
            <person name="Venter E."/>
            <person name="Venter J.C."/>
            <person name="Vicario S."/>
            <person name="Vieira F.G."/>
            <person name="Vilella A.J."/>
            <person name="Villasante A."/>
            <person name="Walenz B."/>
            <person name="Wang J."/>
            <person name="Wasserman M."/>
            <person name="Watts T."/>
            <person name="Wilson D."/>
            <person name="Wilson R.K."/>
            <person name="Wing R.A."/>
            <person name="Wolfner M.F."/>
            <person name="Wong A."/>
            <person name="Wong G.K."/>
            <person name="Wu C.I."/>
            <person name="Wu G."/>
            <person name="Yamamoto D."/>
            <person name="Yang H.P."/>
            <person name="Yang S.P."/>
            <person name="Yorke J.A."/>
            <person name="Yoshida K."/>
            <person name="Zdobnov E."/>
            <person name="Zhang P."/>
            <person name="Zhang Y."/>
            <person name="Zimin A.V."/>
            <person name="Baldwin J."/>
            <person name="Abdouelleil A."/>
            <person name="Abdulkadir J."/>
            <person name="Abebe A."/>
            <person name="Abera B."/>
            <person name="Abreu J."/>
            <person name="Acer S.C."/>
            <person name="Aftuck L."/>
            <person name="Alexander A."/>
            <person name="An P."/>
            <person name="Anderson E."/>
            <person name="Anderson S."/>
            <person name="Arachi H."/>
            <person name="Azer M."/>
            <person name="Bachantsang P."/>
            <person name="Barry A."/>
            <person name="Bayul T."/>
            <person name="Berlin A."/>
            <person name="Bessette D."/>
            <person name="Bloom T."/>
            <person name="Blye J."/>
            <person name="Boguslavskiy L."/>
            <person name="Bonnet C."/>
            <person name="Boukhgalter B."/>
            <person name="Bourzgui I."/>
            <person name="Brown A."/>
            <person name="Cahill P."/>
            <person name="Channer S."/>
            <person name="Cheshatsang Y."/>
            <person name="Chuda L."/>
            <person name="Citroen M."/>
            <person name="Collymore A."/>
            <person name="Cooke P."/>
            <person name="Costello M."/>
            <person name="D'Aco K."/>
            <person name="Daza R."/>
            <person name="De Haan G."/>
            <person name="DeGray S."/>
            <person name="DeMaso C."/>
            <person name="Dhargay N."/>
            <person name="Dooley K."/>
            <person name="Dooley E."/>
            <person name="Doricent M."/>
            <person name="Dorje P."/>
            <person name="Dorjee K."/>
            <person name="Dupes A."/>
            <person name="Elong R."/>
            <person name="Falk J."/>
            <person name="Farina A."/>
            <person name="Faro S."/>
            <person name="Ferguson D."/>
            <person name="Fisher S."/>
            <person name="Foley C.D."/>
            <person name="Franke A."/>
            <person name="Friedrich D."/>
            <person name="Gadbois L."/>
            <person name="Gearin G."/>
            <person name="Gearin C.R."/>
            <person name="Giannoukos G."/>
            <person name="Goode T."/>
            <person name="Graham J."/>
            <person name="Grandbois E."/>
            <person name="Grewal S."/>
            <person name="Gyaltsen K."/>
            <person name="Hafez N."/>
            <person name="Hagos B."/>
            <person name="Hall J."/>
            <person name="Henson C."/>
            <person name="Hollinger A."/>
            <person name="Honan T."/>
            <person name="Huard M.D."/>
            <person name="Hughes L."/>
            <person name="Hurhula B."/>
            <person name="Husby M.E."/>
            <person name="Kamat A."/>
            <person name="Kanga B."/>
            <person name="Kashin S."/>
            <person name="Khazanovich D."/>
            <person name="Kisner P."/>
            <person name="Lance K."/>
            <person name="Lara M."/>
            <person name="Lee W."/>
            <person name="Lennon N."/>
            <person name="Letendre F."/>
            <person name="LeVine R."/>
            <person name="Lipovsky A."/>
            <person name="Liu X."/>
            <person name="Liu J."/>
            <person name="Liu S."/>
            <person name="Lokyitsang T."/>
            <person name="Lokyitsang Y."/>
            <person name="Lubonja R."/>
            <person name="Lui A."/>
            <person name="MacDonald P."/>
            <person name="Magnisalis V."/>
            <person name="Maru K."/>
            <person name="Matthews C."/>
            <person name="McCusker W."/>
            <person name="McDonough S."/>
            <person name="Mehta T."/>
            <person name="Meldrim J."/>
            <person name="Meneus L."/>
            <person name="Mihai O."/>
            <person name="Mihalev A."/>
            <person name="Mihova T."/>
            <person name="Mittelman R."/>
            <person name="Mlenga V."/>
            <person name="Montmayeur A."/>
            <person name="Mulrain L."/>
            <person name="Navidi A."/>
            <person name="Naylor J."/>
            <person name="Negash T."/>
            <person name="Nguyen T."/>
            <person name="Nguyen N."/>
            <person name="Nicol R."/>
            <person name="Norbu C."/>
            <person name="Norbu N."/>
            <person name="Novod N."/>
            <person name="O'Neill B."/>
            <person name="Osman S."/>
            <person name="Markiewicz E."/>
            <person name="Oyono O.L."/>
            <person name="Patti C."/>
            <person name="Phunkhang P."/>
            <person name="Pierre F."/>
            <person name="Priest M."/>
            <person name="Raghuraman S."/>
            <person name="Rege F."/>
            <person name="Reyes R."/>
            <person name="Rise C."/>
            <person name="Rogov P."/>
            <person name="Ross K."/>
            <person name="Ryan E."/>
            <person name="Settipalli S."/>
            <person name="Shea T."/>
            <person name="Sherpa N."/>
            <person name="Shi L."/>
            <person name="Shih D."/>
            <person name="Sparrow T."/>
            <person name="Spaulding J."/>
            <person name="Stalker J."/>
            <person name="Stange-Thomann N."/>
            <person name="Stavropoulos S."/>
            <person name="Stone C."/>
            <person name="Strader C."/>
            <person name="Tesfaye S."/>
            <person name="Thomson T."/>
            <person name="Thoulutsang Y."/>
            <person name="Thoulutsang D."/>
            <person name="Topham K."/>
            <person name="Topping I."/>
            <person name="Tsamla T."/>
            <person name="Vassiliev H."/>
            <person name="Vo A."/>
            <person name="Wangchuk T."/>
            <person name="Wangdi T."/>
            <person name="Weiand M."/>
            <person name="Wilkinson J."/>
            <person name="Wilson A."/>
            <person name="Yadav S."/>
            <person name="Young G."/>
            <person name="Yu Q."/>
            <person name="Zembek L."/>
            <person name="Zhong D."/>
            <person name="Zimmer A."/>
            <person name="Zwirko Z."/>
            <person name="Jaffe D.B."/>
            <person name="Alvarez P."/>
            <person name="Brockman W."/>
            <person name="Butler J."/>
            <person name="Chin C."/>
            <person name="Gnerre S."/>
            <person name="Grabherr M."/>
            <person name="Kleber M."/>
            <person name="Mauceli E."/>
            <person name="MacCallum I."/>
        </authorList>
    </citation>
    <scope>NUCLEOTIDE SEQUENCE [LARGE SCALE GENOMIC DNA]</scope>
    <source>
        <strain evidence="3">Tai18E2 / Tucson 14021-0261.01</strain>
    </source>
</reference>
<dbReference type="EMBL" id="CH891577">
    <property type="protein sequence ID" value="KRK05024.1"/>
    <property type="molecule type" value="Genomic_DNA"/>
</dbReference>
<protein>
    <submittedName>
        <fullName evidence="2">Uncharacterized protein</fullName>
    </submittedName>
</protein>
<reference evidence="2 3" key="2">
    <citation type="journal article" date="2007" name="PLoS Biol.">
        <title>Principles of genome evolution in the Drosophila melanogaster species group.</title>
        <authorList>
            <person name="Ranz J.M."/>
            <person name="Maurin D."/>
            <person name="Chan Y.S."/>
            <person name="von Grotthuss M."/>
            <person name="Hillier L.W."/>
            <person name="Roote J."/>
            <person name="Ashburner M."/>
            <person name="Bergman C.M."/>
        </authorList>
    </citation>
    <scope>NUCLEOTIDE SEQUENCE [LARGE SCALE GENOMIC DNA]</scope>
    <source>
        <strain evidence="3">Tai18E2 / Tucson 14021-0261.01</strain>
    </source>
</reference>
<dbReference type="Proteomes" id="UP000002282">
    <property type="component" value="Unassembled WGS sequence"/>
</dbReference>
<feature type="compositionally biased region" description="Basic and acidic residues" evidence="1">
    <location>
        <begin position="129"/>
        <end position="143"/>
    </location>
</feature>